<reference evidence="2 3" key="1">
    <citation type="submission" date="2016-02" db="EMBL/GenBank/DDBJ databases">
        <title>Complete genome sequencing and analysis of ATSB10, Dyella thiooxydans isolated from rhizosphere soil of sunflower (Helianthus annuus L.).</title>
        <authorList>
            <person name="Lee Y."/>
            <person name="Hwangbo K."/>
            <person name="Chung H."/>
            <person name="Yoo J."/>
            <person name="Kim K.Y."/>
            <person name="Sa T.M."/>
            <person name="Um Y."/>
            <person name="Madhaiyan M."/>
        </authorList>
    </citation>
    <scope>NUCLEOTIDE SEQUENCE [LARGE SCALE GENOMIC DNA]</scope>
    <source>
        <strain evidence="2 3">ATSB10</strain>
    </source>
</reference>
<gene>
    <name evidence="2" type="ORF">ATSB10_10350</name>
</gene>
<feature type="region of interest" description="Disordered" evidence="1">
    <location>
        <begin position="34"/>
        <end position="60"/>
    </location>
</feature>
<evidence type="ECO:0000256" key="1">
    <source>
        <dbReference type="SAM" id="MobiDB-lite"/>
    </source>
</evidence>
<keyword evidence="3" id="KW-1185">Reference proteome</keyword>
<dbReference type="AlphaFoldDB" id="A0A161IV50"/>
<evidence type="ECO:0000313" key="2">
    <source>
        <dbReference type="EMBL" id="AND68489.1"/>
    </source>
</evidence>
<name>A0A161IV50_9GAMM</name>
<dbReference type="InterPro" id="IPR019291">
    <property type="entry name" value="Host_attachment_protein"/>
</dbReference>
<dbReference type="KEGG" id="dtx:ATSB10_10350"/>
<feature type="compositionally biased region" description="Basic and acidic residues" evidence="1">
    <location>
        <begin position="39"/>
        <end position="51"/>
    </location>
</feature>
<dbReference type="Proteomes" id="UP000077255">
    <property type="component" value="Chromosome"/>
</dbReference>
<sequence length="147" mass="16596">MTSTWILVADAARARVFESERRGGPWTVVSCLANPDGRAPGRDATTERAPRTMESVGSARHAIEPHTTLRDKSSERFARMLRDELDRGCTERRCEQLVLVAPPRFLGTLHGVLDKALRERISGELQNDFTALEELDVRERVMRELPV</sequence>
<dbReference type="OrthoDB" id="9812459at2"/>
<accession>A0A161IV50</accession>
<proteinExistence type="predicted"/>
<organism evidence="2 3">
    <name type="scientific">Dyella thiooxydans</name>
    <dbReference type="NCBI Taxonomy" id="445710"/>
    <lineage>
        <taxon>Bacteria</taxon>
        <taxon>Pseudomonadati</taxon>
        <taxon>Pseudomonadota</taxon>
        <taxon>Gammaproteobacteria</taxon>
        <taxon>Lysobacterales</taxon>
        <taxon>Rhodanobacteraceae</taxon>
        <taxon>Dyella</taxon>
    </lineage>
</organism>
<evidence type="ECO:0008006" key="4">
    <source>
        <dbReference type="Google" id="ProtNLM"/>
    </source>
</evidence>
<dbReference type="Pfam" id="PF10116">
    <property type="entry name" value="Host_attach"/>
    <property type="match status" value="1"/>
</dbReference>
<dbReference type="EMBL" id="CP014841">
    <property type="protein sequence ID" value="AND68489.1"/>
    <property type="molecule type" value="Genomic_DNA"/>
</dbReference>
<dbReference type="PATRIC" id="fig|445710.3.peg.1031"/>
<protein>
    <recommendedName>
        <fullName evidence="4">Host attachment protein</fullName>
    </recommendedName>
</protein>
<dbReference type="RefSeq" id="WP_063671004.1">
    <property type="nucleotide sequence ID" value="NZ_CP014841.1"/>
</dbReference>
<evidence type="ECO:0000313" key="3">
    <source>
        <dbReference type="Proteomes" id="UP000077255"/>
    </source>
</evidence>
<dbReference type="STRING" id="445710.ATSB10_10350"/>